<keyword evidence="2 5" id="KW-0812">Transmembrane</keyword>
<dbReference type="InterPro" id="IPR039421">
    <property type="entry name" value="Type_1_exporter"/>
</dbReference>
<protein>
    <recommendedName>
        <fullName evidence="6">ABC transmembrane type-1 domain-containing protein</fullName>
    </recommendedName>
</protein>
<keyword evidence="4 5" id="KW-0472">Membrane</keyword>
<evidence type="ECO:0000256" key="3">
    <source>
        <dbReference type="ARBA" id="ARBA00022989"/>
    </source>
</evidence>
<dbReference type="InterPro" id="IPR003439">
    <property type="entry name" value="ABC_transporter-like_ATP-bd"/>
</dbReference>
<dbReference type="SUPFAM" id="SSF90123">
    <property type="entry name" value="ABC transporter transmembrane region"/>
    <property type="match status" value="1"/>
</dbReference>
<evidence type="ECO:0000256" key="1">
    <source>
        <dbReference type="ARBA" id="ARBA00004141"/>
    </source>
</evidence>
<dbReference type="InterPro" id="IPR027417">
    <property type="entry name" value="P-loop_NTPase"/>
</dbReference>
<dbReference type="GO" id="GO:0016887">
    <property type="term" value="F:ATP hydrolysis activity"/>
    <property type="evidence" value="ECO:0007669"/>
    <property type="project" value="InterPro"/>
</dbReference>
<comment type="subcellular location">
    <subcellularLocation>
        <location evidence="1">Membrane</location>
        <topology evidence="1">Multi-pass membrane protein</topology>
    </subcellularLocation>
</comment>
<dbReference type="Pfam" id="PF00005">
    <property type="entry name" value="ABC_tran"/>
    <property type="match status" value="1"/>
</dbReference>
<dbReference type="PANTHER" id="PTHR24221:SF654">
    <property type="entry name" value="ATP-BINDING CASSETTE SUB-FAMILY B MEMBER 6"/>
    <property type="match status" value="1"/>
</dbReference>
<proteinExistence type="predicted"/>
<dbReference type="GO" id="GO:0005524">
    <property type="term" value="F:ATP binding"/>
    <property type="evidence" value="ECO:0007669"/>
    <property type="project" value="InterPro"/>
</dbReference>
<dbReference type="Gene3D" id="3.40.50.300">
    <property type="entry name" value="P-loop containing nucleotide triphosphate hydrolases"/>
    <property type="match status" value="1"/>
</dbReference>
<dbReference type="AlphaFoldDB" id="X1TIE4"/>
<name>X1TIE4_9ZZZZ</name>
<sequence>MTVGEKAIADMKSDLFEQLLNMPVTYFDKNPVGRLISRVDSDTETLKFLFSSTAVILIQNLTLIIGMSVVMMIISLRLYLLILIMLPLFLYLFWWFERKVRPVYLALRKKVAEINSFIIETLRGLSIVQVFRQETNFLSKIDRLGKEKYDIDIKALVFWYRIWFFVDIGEIIGIILILGIGGMWALKGMITIGSIFLFVNYITRLFGPLRGLSDQVNVIERAFASAERVFQILSKNREEKKEETKIVETFKRKIEFKNLSFFYEDGKWVLQNLNFKIKKGERIALVGETGGGKTSVVSLLLKFYTPQKGNILIDNLKITDINRNSLRSKIGFVPQDVILFPGSILENLRRFDEQIPVAKVYEATKRAHMHDRITKLP</sequence>
<keyword evidence="3 5" id="KW-1133">Transmembrane helix</keyword>
<dbReference type="InterPro" id="IPR011527">
    <property type="entry name" value="ABC1_TM_dom"/>
</dbReference>
<evidence type="ECO:0000259" key="6">
    <source>
        <dbReference type="PROSITE" id="PS50929"/>
    </source>
</evidence>
<evidence type="ECO:0000313" key="7">
    <source>
        <dbReference type="EMBL" id="GAI87355.1"/>
    </source>
</evidence>
<dbReference type="PANTHER" id="PTHR24221">
    <property type="entry name" value="ATP-BINDING CASSETTE SUB-FAMILY B"/>
    <property type="match status" value="1"/>
</dbReference>
<dbReference type="EMBL" id="BARW01007423">
    <property type="protein sequence ID" value="GAI87355.1"/>
    <property type="molecule type" value="Genomic_DNA"/>
</dbReference>
<dbReference type="SUPFAM" id="SSF52540">
    <property type="entry name" value="P-loop containing nucleoside triphosphate hydrolases"/>
    <property type="match status" value="1"/>
</dbReference>
<dbReference type="CDD" id="cd18544">
    <property type="entry name" value="ABC_6TM_TmrA_like"/>
    <property type="match status" value="1"/>
</dbReference>
<feature type="transmembrane region" description="Helical" evidence="5">
    <location>
        <begin position="158"/>
        <end position="178"/>
    </location>
</feature>
<feature type="transmembrane region" description="Helical" evidence="5">
    <location>
        <begin position="78"/>
        <end position="96"/>
    </location>
</feature>
<feature type="domain" description="ABC transmembrane type-1" evidence="6">
    <location>
        <begin position="1"/>
        <end position="221"/>
    </location>
</feature>
<feature type="non-terminal residue" evidence="7">
    <location>
        <position position="377"/>
    </location>
</feature>
<evidence type="ECO:0000256" key="2">
    <source>
        <dbReference type="ARBA" id="ARBA00022692"/>
    </source>
</evidence>
<evidence type="ECO:0000256" key="4">
    <source>
        <dbReference type="ARBA" id="ARBA00023136"/>
    </source>
</evidence>
<evidence type="ECO:0000256" key="5">
    <source>
        <dbReference type="SAM" id="Phobius"/>
    </source>
</evidence>
<reference evidence="7" key="1">
    <citation type="journal article" date="2014" name="Front. Microbiol.">
        <title>High frequency of phylogenetically diverse reductive dehalogenase-homologous genes in deep subseafloor sedimentary metagenomes.</title>
        <authorList>
            <person name="Kawai M."/>
            <person name="Futagami T."/>
            <person name="Toyoda A."/>
            <person name="Takaki Y."/>
            <person name="Nishi S."/>
            <person name="Hori S."/>
            <person name="Arai W."/>
            <person name="Tsubouchi T."/>
            <person name="Morono Y."/>
            <person name="Uchiyama I."/>
            <person name="Ito T."/>
            <person name="Fujiyama A."/>
            <person name="Inagaki F."/>
            <person name="Takami H."/>
        </authorList>
    </citation>
    <scope>NUCLEOTIDE SEQUENCE</scope>
    <source>
        <strain evidence="7">Expedition CK06-06</strain>
    </source>
</reference>
<dbReference type="Pfam" id="PF00664">
    <property type="entry name" value="ABC_membrane"/>
    <property type="match status" value="1"/>
</dbReference>
<accession>X1TIE4</accession>
<dbReference type="Gene3D" id="1.20.1560.10">
    <property type="entry name" value="ABC transporter type 1, transmembrane domain"/>
    <property type="match status" value="1"/>
</dbReference>
<dbReference type="GO" id="GO:0016020">
    <property type="term" value="C:membrane"/>
    <property type="evidence" value="ECO:0007669"/>
    <property type="project" value="UniProtKB-SubCell"/>
</dbReference>
<dbReference type="InterPro" id="IPR036640">
    <property type="entry name" value="ABC1_TM_sf"/>
</dbReference>
<gene>
    <name evidence="7" type="ORF">S12H4_15453</name>
</gene>
<dbReference type="GO" id="GO:0140359">
    <property type="term" value="F:ABC-type transporter activity"/>
    <property type="evidence" value="ECO:0007669"/>
    <property type="project" value="InterPro"/>
</dbReference>
<comment type="caution">
    <text evidence="7">The sequence shown here is derived from an EMBL/GenBank/DDBJ whole genome shotgun (WGS) entry which is preliminary data.</text>
</comment>
<dbReference type="PROSITE" id="PS50929">
    <property type="entry name" value="ABC_TM1F"/>
    <property type="match status" value="1"/>
</dbReference>
<feature type="transmembrane region" description="Helical" evidence="5">
    <location>
        <begin position="48"/>
        <end position="72"/>
    </location>
</feature>
<organism evidence="7">
    <name type="scientific">marine sediment metagenome</name>
    <dbReference type="NCBI Taxonomy" id="412755"/>
    <lineage>
        <taxon>unclassified sequences</taxon>
        <taxon>metagenomes</taxon>
        <taxon>ecological metagenomes</taxon>
    </lineage>
</organism>